<feature type="compositionally biased region" description="Low complexity" evidence="5">
    <location>
        <begin position="310"/>
        <end position="338"/>
    </location>
</feature>
<name>A0ABQ9VTH5_SAGOE</name>
<dbReference type="PANTHER" id="PTHR31395:SF0">
    <property type="entry name" value="PROTEIN SHISA-2 HOMOLOG"/>
    <property type="match status" value="1"/>
</dbReference>
<evidence type="ECO:0000256" key="1">
    <source>
        <dbReference type="ARBA" id="ARBA00004370"/>
    </source>
</evidence>
<evidence type="ECO:0000256" key="7">
    <source>
        <dbReference type="SAM" id="SignalP"/>
    </source>
</evidence>
<comment type="caution">
    <text evidence="9">The sequence shown here is derived from an EMBL/GenBank/DDBJ whole genome shotgun (WGS) entry which is preliminary data.</text>
</comment>
<proteinExistence type="predicted"/>
<evidence type="ECO:0000256" key="4">
    <source>
        <dbReference type="ARBA" id="ARBA00023136"/>
    </source>
</evidence>
<dbReference type="EMBL" id="JASSZA010000005">
    <property type="protein sequence ID" value="KAK2112602.1"/>
    <property type="molecule type" value="Genomic_DNA"/>
</dbReference>
<sequence>MWGGRRSAIASSRNAASLLQLLLAALLAAGAQASGEYCHGWLDAQGVWRIGFQCPERFDGGDATICCGSCTLRYCCSSAEARLDQGGCDNDRQQGAGEPGRADKDGPDGSAGPLWAPLASPVSVGLNVLGVPEGTVRMHYRPFPERKAAPQGFPRAAALCQTPWIPTFSTRRPLSPAAAASESSILLAWYSCCSAVLNLKRAKFQNQAASQLSLADCVAMEESLEKPARARTAATLSPGPSATQGPWLLLGKMPIYVPFLIVGSVFVAFIILGSLVAACCCRCLRPKQDPQQSRAPGGNRLMETIPMIPSASTSRGSSSRQSSTAASSSSSANSGARAPPTRSQTNCCLPEGTMNNVYVNMPTNFSVLNCQQATQIVPHQGQYLHPPYVGYTVQHDSVPMTAVPPFMDGLQPGYRQIQSPFSPTNSEQKMYPAVTV</sequence>
<keyword evidence="4 6" id="KW-0472">Membrane</keyword>
<reference evidence="9 10" key="1">
    <citation type="submission" date="2023-05" db="EMBL/GenBank/DDBJ databases">
        <title>B98-5 Cell Line De Novo Hybrid Assembly: An Optical Mapping Approach.</title>
        <authorList>
            <person name="Kananen K."/>
            <person name="Auerbach J.A."/>
            <person name="Kautto E."/>
            <person name="Blachly J.S."/>
        </authorList>
    </citation>
    <scope>NUCLEOTIDE SEQUENCE [LARGE SCALE GENOMIC DNA]</scope>
    <source>
        <strain evidence="9">B95-8</strain>
        <tissue evidence="9">Cell line</tissue>
    </source>
</reference>
<feature type="chain" id="PRO_5045829557" evidence="7">
    <location>
        <begin position="34"/>
        <end position="436"/>
    </location>
</feature>
<dbReference type="InterPro" id="IPR053891">
    <property type="entry name" value="Shisa_N"/>
</dbReference>
<evidence type="ECO:0000256" key="6">
    <source>
        <dbReference type="SAM" id="Phobius"/>
    </source>
</evidence>
<feature type="transmembrane region" description="Helical" evidence="6">
    <location>
        <begin position="255"/>
        <end position="284"/>
    </location>
</feature>
<accession>A0ABQ9VTH5</accession>
<evidence type="ECO:0000256" key="3">
    <source>
        <dbReference type="ARBA" id="ARBA00022989"/>
    </source>
</evidence>
<evidence type="ECO:0000313" key="9">
    <source>
        <dbReference type="EMBL" id="KAK2112602.1"/>
    </source>
</evidence>
<keyword evidence="2 6" id="KW-0812">Transmembrane</keyword>
<evidence type="ECO:0000313" key="10">
    <source>
        <dbReference type="Proteomes" id="UP001266305"/>
    </source>
</evidence>
<dbReference type="PANTHER" id="PTHR31395">
    <property type="entry name" value="SHISA"/>
    <property type="match status" value="1"/>
</dbReference>
<evidence type="ECO:0000256" key="2">
    <source>
        <dbReference type="ARBA" id="ARBA00022692"/>
    </source>
</evidence>
<feature type="region of interest" description="Disordered" evidence="5">
    <location>
        <begin position="87"/>
        <end position="112"/>
    </location>
</feature>
<feature type="domain" description="Shisa N-terminal" evidence="8">
    <location>
        <begin position="35"/>
        <end position="90"/>
    </location>
</feature>
<comment type="subcellular location">
    <subcellularLocation>
        <location evidence="1">Membrane</location>
    </subcellularLocation>
</comment>
<feature type="region of interest" description="Disordered" evidence="5">
    <location>
        <begin position="309"/>
        <end position="346"/>
    </location>
</feature>
<dbReference type="Pfam" id="PF13908">
    <property type="entry name" value="Shisa_N"/>
    <property type="match status" value="1"/>
</dbReference>
<evidence type="ECO:0000259" key="8">
    <source>
        <dbReference type="Pfam" id="PF13908"/>
    </source>
</evidence>
<organism evidence="9 10">
    <name type="scientific">Saguinus oedipus</name>
    <name type="common">Cotton-top tamarin</name>
    <name type="synonym">Oedipomidas oedipus</name>
    <dbReference type="NCBI Taxonomy" id="9490"/>
    <lineage>
        <taxon>Eukaryota</taxon>
        <taxon>Metazoa</taxon>
        <taxon>Chordata</taxon>
        <taxon>Craniata</taxon>
        <taxon>Vertebrata</taxon>
        <taxon>Euteleostomi</taxon>
        <taxon>Mammalia</taxon>
        <taxon>Eutheria</taxon>
        <taxon>Euarchontoglires</taxon>
        <taxon>Primates</taxon>
        <taxon>Haplorrhini</taxon>
        <taxon>Platyrrhini</taxon>
        <taxon>Cebidae</taxon>
        <taxon>Callitrichinae</taxon>
        <taxon>Saguinus</taxon>
    </lineage>
</organism>
<protein>
    <submittedName>
        <fullName evidence="9">Protein shisa-2</fullName>
    </submittedName>
</protein>
<evidence type="ECO:0000256" key="5">
    <source>
        <dbReference type="SAM" id="MobiDB-lite"/>
    </source>
</evidence>
<dbReference type="InterPro" id="IPR026910">
    <property type="entry name" value="Shisa"/>
</dbReference>
<dbReference type="Proteomes" id="UP001266305">
    <property type="component" value="Unassembled WGS sequence"/>
</dbReference>
<keyword evidence="10" id="KW-1185">Reference proteome</keyword>
<feature type="signal peptide" evidence="7">
    <location>
        <begin position="1"/>
        <end position="33"/>
    </location>
</feature>
<gene>
    <name evidence="9" type="primary">SHISA2_1</name>
    <name evidence="9" type="ORF">P7K49_012349</name>
</gene>
<keyword evidence="7" id="KW-0732">Signal</keyword>
<keyword evidence="3 6" id="KW-1133">Transmembrane helix</keyword>